<evidence type="ECO:0000313" key="8">
    <source>
        <dbReference type="EMBL" id="WMV58091.1"/>
    </source>
</evidence>
<keyword evidence="9" id="KW-1185">Reference proteome</keyword>
<dbReference type="SUPFAM" id="SSF56672">
    <property type="entry name" value="DNA/RNA polymerases"/>
    <property type="match status" value="1"/>
</dbReference>
<evidence type="ECO:0000256" key="1">
    <source>
        <dbReference type="ARBA" id="ARBA00022679"/>
    </source>
</evidence>
<dbReference type="GO" id="GO:0004519">
    <property type="term" value="F:endonuclease activity"/>
    <property type="evidence" value="ECO:0007669"/>
    <property type="project" value="UniProtKB-KW"/>
</dbReference>
<reference evidence="8" key="1">
    <citation type="submission" date="2023-08" db="EMBL/GenBank/DDBJ databases">
        <title>A de novo genome assembly of Solanum verrucosum Schlechtendal, a Mexican diploid species geographically isolated from the other diploid A-genome species in potato relatives.</title>
        <authorList>
            <person name="Hosaka K."/>
        </authorList>
    </citation>
    <scope>NUCLEOTIDE SEQUENCE</scope>
    <source>
        <tissue evidence="8">Young leaves</tissue>
    </source>
</reference>
<evidence type="ECO:0000256" key="4">
    <source>
        <dbReference type="ARBA" id="ARBA00022759"/>
    </source>
</evidence>
<evidence type="ECO:0000256" key="3">
    <source>
        <dbReference type="ARBA" id="ARBA00022722"/>
    </source>
</evidence>
<dbReference type="AlphaFoldDB" id="A0AAF0V7I2"/>
<dbReference type="Pfam" id="PF17917">
    <property type="entry name" value="RT_RNaseH"/>
    <property type="match status" value="1"/>
</dbReference>
<proteinExistence type="predicted"/>
<sequence length="91" mass="10663">MQRGKVIAYASRQLKVYKKNYPTNDLELAAILQYVFTQKKLNLRQRRWLEFLKDYDISVHYHPGKANVVADALSRLSMGNVAHVEEEIKEL</sequence>
<keyword evidence="1" id="KW-0808">Transferase</keyword>
<dbReference type="GO" id="GO:0016787">
    <property type="term" value="F:hydrolase activity"/>
    <property type="evidence" value="ECO:0007669"/>
    <property type="project" value="UniProtKB-KW"/>
</dbReference>
<keyword evidence="3" id="KW-0540">Nuclease</keyword>
<name>A0AAF0V7I2_SOLVR</name>
<feature type="non-terminal residue" evidence="8">
    <location>
        <position position="91"/>
    </location>
</feature>
<evidence type="ECO:0000313" key="9">
    <source>
        <dbReference type="Proteomes" id="UP001234989"/>
    </source>
</evidence>
<keyword evidence="6" id="KW-0695">RNA-directed DNA polymerase</keyword>
<evidence type="ECO:0000256" key="2">
    <source>
        <dbReference type="ARBA" id="ARBA00022695"/>
    </source>
</evidence>
<evidence type="ECO:0000256" key="6">
    <source>
        <dbReference type="ARBA" id="ARBA00022918"/>
    </source>
</evidence>
<organism evidence="8 9">
    <name type="scientific">Solanum verrucosum</name>
    <dbReference type="NCBI Taxonomy" id="315347"/>
    <lineage>
        <taxon>Eukaryota</taxon>
        <taxon>Viridiplantae</taxon>
        <taxon>Streptophyta</taxon>
        <taxon>Embryophyta</taxon>
        <taxon>Tracheophyta</taxon>
        <taxon>Spermatophyta</taxon>
        <taxon>Magnoliopsida</taxon>
        <taxon>eudicotyledons</taxon>
        <taxon>Gunneridae</taxon>
        <taxon>Pentapetalae</taxon>
        <taxon>asterids</taxon>
        <taxon>lamiids</taxon>
        <taxon>Solanales</taxon>
        <taxon>Solanaceae</taxon>
        <taxon>Solanoideae</taxon>
        <taxon>Solaneae</taxon>
        <taxon>Solanum</taxon>
    </lineage>
</organism>
<dbReference type="GO" id="GO:0003964">
    <property type="term" value="F:RNA-directed DNA polymerase activity"/>
    <property type="evidence" value="ECO:0007669"/>
    <property type="project" value="UniProtKB-KW"/>
</dbReference>
<evidence type="ECO:0000259" key="7">
    <source>
        <dbReference type="Pfam" id="PF17917"/>
    </source>
</evidence>
<gene>
    <name evidence="8" type="ORF">MTR67_051476</name>
</gene>
<dbReference type="Proteomes" id="UP001234989">
    <property type="component" value="Chromosome 12"/>
</dbReference>
<keyword evidence="4" id="KW-0255">Endonuclease</keyword>
<keyword evidence="5" id="KW-0378">Hydrolase</keyword>
<dbReference type="PANTHER" id="PTHR34072">
    <property type="entry name" value="ENZYMATIC POLYPROTEIN-RELATED"/>
    <property type="match status" value="1"/>
</dbReference>
<feature type="domain" description="Reverse transcriptase RNase H-like" evidence="7">
    <location>
        <begin position="5"/>
        <end position="33"/>
    </location>
</feature>
<evidence type="ECO:0000256" key="5">
    <source>
        <dbReference type="ARBA" id="ARBA00022801"/>
    </source>
</evidence>
<dbReference type="InterPro" id="IPR041373">
    <property type="entry name" value="RT_RNaseH"/>
</dbReference>
<dbReference type="EMBL" id="CP133623">
    <property type="protein sequence ID" value="WMV58091.1"/>
    <property type="molecule type" value="Genomic_DNA"/>
</dbReference>
<protein>
    <recommendedName>
        <fullName evidence="7">Reverse transcriptase RNase H-like domain-containing protein</fullName>
    </recommendedName>
</protein>
<dbReference type="PANTHER" id="PTHR34072:SF52">
    <property type="entry name" value="RIBONUCLEASE H"/>
    <property type="match status" value="1"/>
</dbReference>
<accession>A0AAF0V7I2</accession>
<dbReference type="InterPro" id="IPR043502">
    <property type="entry name" value="DNA/RNA_pol_sf"/>
</dbReference>
<keyword evidence="2" id="KW-0548">Nucleotidyltransferase</keyword>